<name>A0ABY4PFG0_9LACO</name>
<dbReference type="InterPro" id="IPR029058">
    <property type="entry name" value="AB_hydrolase_fold"/>
</dbReference>
<evidence type="ECO:0008006" key="3">
    <source>
        <dbReference type="Google" id="ProtNLM"/>
    </source>
</evidence>
<evidence type="ECO:0000313" key="2">
    <source>
        <dbReference type="Proteomes" id="UP000831947"/>
    </source>
</evidence>
<keyword evidence="2" id="KW-1185">Reference proteome</keyword>
<dbReference type="Pfam" id="PF11187">
    <property type="entry name" value="Mbeg1-like"/>
    <property type="match status" value="1"/>
</dbReference>
<dbReference type="Proteomes" id="UP000831947">
    <property type="component" value="Chromosome"/>
</dbReference>
<sequence length="398" mass="43783">MINWNVLTDKDRQNFANYEYQNKIKIGQKVDITGHSNIGTVVDKFNNSITGSQAYAVSNSPKGTPNNKIKNIAILYKGSSGEKNKWDTYADWGENDIPAGIEVLLHAGVATPQMDVSALELKNILKKYPNAKISVYGHSLGSMDAQFALAALRPDQLDRIKDAYMYEGPNIYSLLNPFQKGTLQLLEKRNHHINNYVDPLDAIALGYFEDGKSVGRVSVVASKWSGNPILQHMWGGYVFDKNGKLKISHVIEPSISIVGDVANVFAKGLLEVSNQAISLKDAGLIALANKIASEMEDSMEAVVKSCNKAIDDCQTQWRNVYNAANDVGSDMSESEIKAALSAVGCTKHSIVTEPSEQYHKKSDQAKKLVTKFQEISKKLKENSETLKQADHKAGGIFN</sequence>
<dbReference type="RefSeq" id="WP_249513445.1">
    <property type="nucleotide sequence ID" value="NZ_CP093365.1"/>
</dbReference>
<dbReference type="EMBL" id="CP093365">
    <property type="protein sequence ID" value="UQS84261.1"/>
    <property type="molecule type" value="Genomic_DNA"/>
</dbReference>
<evidence type="ECO:0000313" key="1">
    <source>
        <dbReference type="EMBL" id="UQS84261.1"/>
    </source>
</evidence>
<accession>A0ABY4PFG0</accession>
<proteinExistence type="predicted"/>
<reference evidence="1 2" key="1">
    <citation type="journal article" date="2022" name="Int. J. Syst. Evol. Microbiol.">
        <title>Apilactobacillus apisilvae sp. nov., Nicolia spurrieriana gen. nov. sp. nov., Bombilactobacillus folatiphilus sp. nov. and Bombilactobacillus thymidiniphilus sp. nov., four new lactic acid bacterial isolates from stingless bees Tetragonula carbonaria and Austroplebeia australis.</title>
        <authorList>
            <person name="Oliphant S.A."/>
            <person name="Watson-Haigh N.S."/>
            <person name="Sumby K.M."/>
            <person name="Gardner J."/>
            <person name="Groom S."/>
            <person name="Jiranek V."/>
        </authorList>
    </citation>
    <scope>NUCLEOTIDE SEQUENCE [LARGE SCALE GENOMIC DNA]</scope>
    <source>
        <strain evidence="1 2">SG4_A1</strain>
    </source>
</reference>
<dbReference type="Gene3D" id="3.40.50.1820">
    <property type="entry name" value="alpha/beta hydrolase"/>
    <property type="match status" value="1"/>
</dbReference>
<protein>
    <recommendedName>
        <fullName evidence="3">DUF2974 domain-containing protein</fullName>
    </recommendedName>
</protein>
<gene>
    <name evidence="1" type="ORF">MOO47_03680</name>
</gene>
<organism evidence="1 2">
    <name type="scientific">Bombilactobacillus thymidiniphilus</name>
    <dbReference type="NCBI Taxonomy" id="2923363"/>
    <lineage>
        <taxon>Bacteria</taxon>
        <taxon>Bacillati</taxon>
        <taxon>Bacillota</taxon>
        <taxon>Bacilli</taxon>
        <taxon>Lactobacillales</taxon>
        <taxon>Lactobacillaceae</taxon>
        <taxon>Bombilactobacillus</taxon>
    </lineage>
</organism>
<dbReference type="InterPro" id="IPR024499">
    <property type="entry name" value="Mbeg1-like"/>
</dbReference>
<dbReference type="SUPFAM" id="SSF53474">
    <property type="entry name" value="alpha/beta-Hydrolases"/>
    <property type="match status" value="1"/>
</dbReference>